<feature type="non-terminal residue" evidence="3">
    <location>
        <position position="448"/>
    </location>
</feature>
<sequence>MSRLLEILGRAITVDTADLIWHWLNEVRTSKDDSESPQYHQLNKIIELVGDMKLDAAAEQLRLYLFENPSCTHGRLASAAIALHKNRLDEAVEELNSVYLRQPNNTMALYALGHCYERLGKESQAVEFYQDCLKFKSYLQLPGQRLAAIYFKNGQLEKTIQEYELLKNEYPDDISTLATLGHLYIANAEYTKAAQTFNTAILIHPDNFHTENYFLDQLIADGQLHEALEQLENLAQEQAEGADLIMKRADVLSMLGATAEAVAQYEEALRICPDFLEATIKLGTQYLQLQQEQLAAQQFNRAVEINDKIVDAYIGLAIAQKLAGNASDALATVSLAAAIQPNSSLLFAETATLQFKAGSGRNSPFHNGDDSTNLIDPVIAAHRRQISHRPQNPDLHYRFGILMMSVGRITDALKSFRTALEINPTYTRARSKLAMCLFETDQKTLALE</sequence>
<evidence type="ECO:0000313" key="3">
    <source>
        <dbReference type="EMBL" id="GAH20329.1"/>
    </source>
</evidence>
<keyword evidence="1" id="KW-0677">Repeat</keyword>
<evidence type="ECO:0000256" key="2">
    <source>
        <dbReference type="ARBA" id="ARBA00022803"/>
    </source>
</evidence>
<reference evidence="3" key="1">
    <citation type="journal article" date="2014" name="Front. Microbiol.">
        <title>High frequency of phylogenetically diverse reductive dehalogenase-homologous genes in deep subseafloor sedimentary metagenomes.</title>
        <authorList>
            <person name="Kawai M."/>
            <person name="Futagami T."/>
            <person name="Toyoda A."/>
            <person name="Takaki Y."/>
            <person name="Nishi S."/>
            <person name="Hori S."/>
            <person name="Arai W."/>
            <person name="Tsubouchi T."/>
            <person name="Morono Y."/>
            <person name="Uchiyama I."/>
            <person name="Ito T."/>
            <person name="Fujiyama A."/>
            <person name="Inagaki F."/>
            <person name="Takami H."/>
        </authorList>
    </citation>
    <scope>NUCLEOTIDE SEQUENCE</scope>
    <source>
        <strain evidence="3">Expedition CK06-06</strain>
    </source>
</reference>
<dbReference type="SUPFAM" id="SSF48452">
    <property type="entry name" value="TPR-like"/>
    <property type="match status" value="2"/>
</dbReference>
<dbReference type="Pfam" id="PF13432">
    <property type="entry name" value="TPR_16"/>
    <property type="match status" value="2"/>
</dbReference>
<dbReference type="PANTHER" id="PTHR45586:SF1">
    <property type="entry name" value="LIPOPOLYSACCHARIDE ASSEMBLY PROTEIN B"/>
    <property type="match status" value="1"/>
</dbReference>
<dbReference type="InterPro" id="IPR051012">
    <property type="entry name" value="CellSynth/LPSAsmb/PSIAsmb"/>
</dbReference>
<name>X1ET32_9ZZZZ</name>
<organism evidence="3">
    <name type="scientific">marine sediment metagenome</name>
    <dbReference type="NCBI Taxonomy" id="412755"/>
    <lineage>
        <taxon>unclassified sequences</taxon>
        <taxon>metagenomes</taxon>
        <taxon>ecological metagenomes</taxon>
    </lineage>
</organism>
<accession>X1ET32</accession>
<dbReference type="EMBL" id="BARU01001741">
    <property type="protein sequence ID" value="GAH20329.1"/>
    <property type="molecule type" value="Genomic_DNA"/>
</dbReference>
<gene>
    <name evidence="3" type="ORF">S03H2_04401</name>
</gene>
<keyword evidence="2" id="KW-0802">TPR repeat</keyword>
<proteinExistence type="predicted"/>
<dbReference type="SMART" id="SM00028">
    <property type="entry name" value="TPR"/>
    <property type="match status" value="6"/>
</dbReference>
<evidence type="ECO:0000256" key="1">
    <source>
        <dbReference type="ARBA" id="ARBA00022737"/>
    </source>
</evidence>
<protein>
    <submittedName>
        <fullName evidence="3">Uncharacterized protein</fullName>
    </submittedName>
</protein>
<dbReference type="InterPro" id="IPR011990">
    <property type="entry name" value="TPR-like_helical_dom_sf"/>
</dbReference>
<dbReference type="Gene3D" id="1.25.40.10">
    <property type="entry name" value="Tetratricopeptide repeat domain"/>
    <property type="match status" value="4"/>
</dbReference>
<dbReference type="PANTHER" id="PTHR45586">
    <property type="entry name" value="TPR REPEAT-CONTAINING PROTEIN PA4667"/>
    <property type="match status" value="1"/>
</dbReference>
<dbReference type="InterPro" id="IPR019734">
    <property type="entry name" value="TPR_rpt"/>
</dbReference>
<dbReference type="AlphaFoldDB" id="X1ET32"/>
<dbReference type="Pfam" id="PF13181">
    <property type="entry name" value="TPR_8"/>
    <property type="match status" value="2"/>
</dbReference>
<dbReference type="Pfam" id="PF13174">
    <property type="entry name" value="TPR_6"/>
    <property type="match status" value="1"/>
</dbReference>
<comment type="caution">
    <text evidence="3">The sequence shown here is derived from an EMBL/GenBank/DDBJ whole genome shotgun (WGS) entry which is preliminary data.</text>
</comment>
<dbReference type="PROSITE" id="PS50005">
    <property type="entry name" value="TPR"/>
    <property type="match status" value="4"/>
</dbReference>